<evidence type="ECO:0000313" key="4">
    <source>
        <dbReference type="Proteomes" id="UP000663879"/>
    </source>
</evidence>
<protein>
    <submittedName>
        <fullName evidence="3">Uncharacterized protein</fullName>
    </submittedName>
</protein>
<comment type="caution">
    <text evidence="3">The sequence shown here is derived from an EMBL/GenBank/DDBJ whole genome shotgun (WGS) entry which is preliminary data.</text>
</comment>
<dbReference type="InterPro" id="IPR001611">
    <property type="entry name" value="Leu-rich_rpt"/>
</dbReference>
<dbReference type="OrthoDB" id="10238327at2759"/>
<keyword evidence="1" id="KW-0472">Membrane</keyword>
<dbReference type="PROSITE" id="PS51450">
    <property type="entry name" value="LRR"/>
    <property type="match status" value="1"/>
</dbReference>
<evidence type="ECO:0000256" key="1">
    <source>
        <dbReference type="SAM" id="Phobius"/>
    </source>
</evidence>
<feature type="signal peptide" evidence="2">
    <location>
        <begin position="1"/>
        <end position="16"/>
    </location>
</feature>
<dbReference type="SUPFAM" id="SSF52058">
    <property type="entry name" value="L domain-like"/>
    <property type="match status" value="2"/>
</dbReference>
<keyword evidence="1" id="KW-0812">Transmembrane</keyword>
<evidence type="ECO:0000313" key="3">
    <source>
        <dbReference type="EMBL" id="CAF0738653.1"/>
    </source>
</evidence>
<reference evidence="3" key="1">
    <citation type="submission" date="2021-02" db="EMBL/GenBank/DDBJ databases">
        <authorList>
            <person name="Nowell W R."/>
        </authorList>
    </citation>
    <scope>NUCLEOTIDE SEQUENCE</scope>
    <source>
        <strain evidence="3">Ploen Becks lab</strain>
    </source>
</reference>
<dbReference type="Proteomes" id="UP000663879">
    <property type="component" value="Unassembled WGS sequence"/>
</dbReference>
<dbReference type="AlphaFoldDB" id="A0A813NK12"/>
<evidence type="ECO:0000256" key="2">
    <source>
        <dbReference type="SAM" id="SignalP"/>
    </source>
</evidence>
<organism evidence="3 4">
    <name type="scientific">Brachionus calyciflorus</name>
    <dbReference type="NCBI Taxonomy" id="104777"/>
    <lineage>
        <taxon>Eukaryota</taxon>
        <taxon>Metazoa</taxon>
        <taxon>Spiralia</taxon>
        <taxon>Gnathifera</taxon>
        <taxon>Rotifera</taxon>
        <taxon>Eurotatoria</taxon>
        <taxon>Monogononta</taxon>
        <taxon>Pseudotrocha</taxon>
        <taxon>Ploima</taxon>
        <taxon>Brachionidae</taxon>
        <taxon>Brachionus</taxon>
    </lineage>
</organism>
<name>A0A813NK12_9BILA</name>
<dbReference type="InterPro" id="IPR032675">
    <property type="entry name" value="LRR_dom_sf"/>
</dbReference>
<keyword evidence="2" id="KW-0732">Signal</keyword>
<sequence>MLLILIYFMVFKVSSASFDFQCQEKCTIDSLNSFFCINKNTITKFTSENLKSCYLEQYSNINALQYNFYLYNIVILGVYPLDLNYLSNFTQKIQILKWENGHLPIIHNLNNLKILKINFHSIYQLDKADFCPSSLEIIDLAYGNIFRVKNDFFVKFENLKEIDLQGNKIRTIGILEINSNFIRLIDFSSQTTNFMSSDLLSRKANSFSHFDGVFFHKDNSDPKLLVNFDSNYIDALPRILGKLRHIYYYKIGHQFDQAHLINRDFINLSDGPIVIENFEIYDQHFLINKVHTNFQCLLDYGVLKNVILSGKSKNKYLHHTIKKNFNFENCKKYVSTSTTTTTTLETTKNMTILSNKKTFIPTTTALGTSNKNTAKKINFISTIKSTVQSTKVPKFSSFEPEKNLQNTKSKEENKIGEKLMQKKEKSLRIRVLDYIIVNPGVVVSIFTFIFIFILILFAFFDYAIEKVKSKSIFYG</sequence>
<dbReference type="Gene3D" id="3.80.10.10">
    <property type="entry name" value="Ribonuclease Inhibitor"/>
    <property type="match status" value="1"/>
</dbReference>
<keyword evidence="1" id="KW-1133">Transmembrane helix</keyword>
<feature type="chain" id="PRO_5032622646" evidence="2">
    <location>
        <begin position="17"/>
        <end position="475"/>
    </location>
</feature>
<accession>A0A813NK12</accession>
<keyword evidence="4" id="KW-1185">Reference proteome</keyword>
<dbReference type="EMBL" id="CAJNOC010000283">
    <property type="protein sequence ID" value="CAF0738653.1"/>
    <property type="molecule type" value="Genomic_DNA"/>
</dbReference>
<feature type="transmembrane region" description="Helical" evidence="1">
    <location>
        <begin position="434"/>
        <end position="460"/>
    </location>
</feature>
<proteinExistence type="predicted"/>
<gene>
    <name evidence="3" type="ORF">OXX778_LOCUS3268</name>
</gene>